<evidence type="ECO:0000256" key="5">
    <source>
        <dbReference type="ARBA" id="ARBA00023004"/>
    </source>
</evidence>
<name>A0A6L6XMW2_9ACTN</name>
<evidence type="ECO:0000313" key="8">
    <source>
        <dbReference type="EMBL" id="MVQ48087.1"/>
    </source>
</evidence>
<evidence type="ECO:0000256" key="1">
    <source>
        <dbReference type="ARBA" id="ARBA00010617"/>
    </source>
</evidence>
<accession>A0A6L6XMW2</accession>
<keyword evidence="6 7" id="KW-0503">Monooxygenase</keyword>
<evidence type="ECO:0000256" key="6">
    <source>
        <dbReference type="ARBA" id="ARBA00023033"/>
    </source>
</evidence>
<dbReference type="InterPro" id="IPR002397">
    <property type="entry name" value="Cyt_P450_B"/>
</dbReference>
<dbReference type="InterPro" id="IPR001128">
    <property type="entry name" value="Cyt_P450"/>
</dbReference>
<sequence length="411" mass="44584">MLHTGDAPAYPMPRDAARCPFDPPAELAEIRDTDGIRRVQIWDGSRPWLVTRHADIRAVLSHPAISADIDNEGYPHQSAAIRARRSRAKTFFTADGVEEHDEPRRVLAREFTAKRMQSLREVIQGVTDRAIDEMLAGEKPADLVEKLALPVPTVMICDLLGAPDVDHARVQDLTKVFVAASSTPADTTAAAEELLDLIGGLLDEKAQAPGDDLLSRLATEQLVPGLRTREELSRMGLLLLTAGHETSANMIALGTAALLTNPDQLALIRDAEDPAVAAGAVEELLRYLTIVHSGLRRVAIEDLEVAGTTIRRGEGVILALGPGNRDAAAFADGEHAGPDSLDITRPARHHLAFGFGVHQCLGQQLARVELQVVFSTLFRRIPTLALAQPLTDVPFKTDMSIYGAHELLVTW</sequence>
<dbReference type="PANTHER" id="PTHR46696">
    <property type="entry name" value="P450, PUTATIVE (EUROFUNG)-RELATED"/>
    <property type="match status" value="1"/>
</dbReference>
<dbReference type="InterPro" id="IPR036396">
    <property type="entry name" value="Cyt_P450_sf"/>
</dbReference>
<evidence type="ECO:0000256" key="2">
    <source>
        <dbReference type="ARBA" id="ARBA00022617"/>
    </source>
</evidence>
<keyword evidence="9" id="KW-1185">Reference proteome</keyword>
<dbReference type="PROSITE" id="PS00086">
    <property type="entry name" value="CYTOCHROME_P450"/>
    <property type="match status" value="1"/>
</dbReference>
<comment type="caution">
    <text evidence="8">The sequence shown here is derived from an EMBL/GenBank/DDBJ whole genome shotgun (WGS) entry which is preliminary data.</text>
</comment>
<dbReference type="SUPFAM" id="SSF48264">
    <property type="entry name" value="Cytochrome P450"/>
    <property type="match status" value="1"/>
</dbReference>
<evidence type="ECO:0000313" key="9">
    <source>
        <dbReference type="Proteomes" id="UP000473525"/>
    </source>
</evidence>
<keyword evidence="4 7" id="KW-0560">Oxidoreductase</keyword>
<evidence type="ECO:0000256" key="3">
    <source>
        <dbReference type="ARBA" id="ARBA00022723"/>
    </source>
</evidence>
<keyword evidence="2 7" id="KW-0349">Heme</keyword>
<dbReference type="GO" id="GO:0016705">
    <property type="term" value="F:oxidoreductase activity, acting on paired donors, with incorporation or reduction of molecular oxygen"/>
    <property type="evidence" value="ECO:0007669"/>
    <property type="project" value="InterPro"/>
</dbReference>
<dbReference type="Gene3D" id="1.10.630.10">
    <property type="entry name" value="Cytochrome P450"/>
    <property type="match status" value="1"/>
</dbReference>
<reference evidence="8 9" key="1">
    <citation type="submission" date="2019-12" db="EMBL/GenBank/DDBJ databases">
        <authorList>
            <person name="Huq M.A."/>
        </authorList>
    </citation>
    <scope>NUCLEOTIDE SEQUENCE [LARGE SCALE GENOMIC DNA]</scope>
    <source>
        <strain evidence="8 9">MAH-18</strain>
    </source>
</reference>
<protein>
    <submittedName>
        <fullName evidence="8">Cytochrome P450</fullName>
    </submittedName>
</protein>
<dbReference type="Pfam" id="PF00067">
    <property type="entry name" value="p450"/>
    <property type="match status" value="1"/>
</dbReference>
<evidence type="ECO:0000256" key="7">
    <source>
        <dbReference type="RuleBase" id="RU000461"/>
    </source>
</evidence>
<dbReference type="RefSeq" id="WP_157340168.1">
    <property type="nucleotide sequence ID" value="NZ_WSEK01000004.1"/>
</dbReference>
<comment type="similarity">
    <text evidence="1 7">Belongs to the cytochrome P450 family.</text>
</comment>
<dbReference type="PRINTS" id="PR00385">
    <property type="entry name" value="P450"/>
</dbReference>
<dbReference type="PRINTS" id="PR00359">
    <property type="entry name" value="BP450"/>
</dbReference>
<organism evidence="8 9">
    <name type="scientific">Nocardioides agri</name>
    <dbReference type="NCBI Taxonomy" id="2682843"/>
    <lineage>
        <taxon>Bacteria</taxon>
        <taxon>Bacillati</taxon>
        <taxon>Actinomycetota</taxon>
        <taxon>Actinomycetes</taxon>
        <taxon>Propionibacteriales</taxon>
        <taxon>Nocardioidaceae</taxon>
        <taxon>Nocardioides</taxon>
    </lineage>
</organism>
<proteinExistence type="inferred from homology"/>
<dbReference type="EMBL" id="WSEK01000004">
    <property type="protein sequence ID" value="MVQ48087.1"/>
    <property type="molecule type" value="Genomic_DNA"/>
</dbReference>
<dbReference type="FunFam" id="1.10.630.10:FF:000018">
    <property type="entry name" value="Cytochrome P450 monooxygenase"/>
    <property type="match status" value="1"/>
</dbReference>
<evidence type="ECO:0000256" key="4">
    <source>
        <dbReference type="ARBA" id="ARBA00023002"/>
    </source>
</evidence>
<dbReference type="GO" id="GO:0004497">
    <property type="term" value="F:monooxygenase activity"/>
    <property type="evidence" value="ECO:0007669"/>
    <property type="project" value="UniProtKB-KW"/>
</dbReference>
<dbReference type="Proteomes" id="UP000473525">
    <property type="component" value="Unassembled WGS sequence"/>
</dbReference>
<dbReference type="PANTHER" id="PTHR46696:SF1">
    <property type="entry name" value="CYTOCHROME P450 YJIB-RELATED"/>
    <property type="match status" value="1"/>
</dbReference>
<dbReference type="GO" id="GO:0005506">
    <property type="term" value="F:iron ion binding"/>
    <property type="evidence" value="ECO:0007669"/>
    <property type="project" value="InterPro"/>
</dbReference>
<keyword evidence="3 7" id="KW-0479">Metal-binding</keyword>
<dbReference type="AlphaFoldDB" id="A0A6L6XMW2"/>
<gene>
    <name evidence="8" type="ORF">GON03_02765</name>
</gene>
<dbReference type="InterPro" id="IPR017972">
    <property type="entry name" value="Cyt_P450_CS"/>
</dbReference>
<keyword evidence="5 7" id="KW-0408">Iron</keyword>
<dbReference type="CDD" id="cd11030">
    <property type="entry name" value="CYP105-like"/>
    <property type="match status" value="1"/>
</dbReference>
<dbReference type="GO" id="GO:0020037">
    <property type="term" value="F:heme binding"/>
    <property type="evidence" value="ECO:0007669"/>
    <property type="project" value="InterPro"/>
</dbReference>